<reference evidence="1" key="1">
    <citation type="submission" date="2020-02" db="EMBL/GenBank/DDBJ databases">
        <authorList>
            <person name="Meier V. D."/>
        </authorList>
    </citation>
    <scope>NUCLEOTIDE SEQUENCE</scope>
    <source>
        <strain evidence="1">AVDCRST_MAG08</strain>
    </source>
</reference>
<proteinExistence type="predicted"/>
<protein>
    <submittedName>
        <fullName evidence="1">Uncharacterized protein</fullName>
    </submittedName>
</protein>
<accession>A0A6J4I434</accession>
<feature type="non-terminal residue" evidence="1">
    <location>
        <position position="1"/>
    </location>
</feature>
<sequence>ARRAGAAGRRADGPLGDRLCRGLQLRARNRHPAGSAGLLGGRRGFGLGFRGRTPRLARGLSGRGTLSQALGGGGCLHASNLSLQHRPGVWSIVHPPPGVAREPGVGGALGGRTRVGL</sequence>
<dbReference type="EMBL" id="CADCTG010000140">
    <property type="protein sequence ID" value="CAA9240945.1"/>
    <property type="molecule type" value="Genomic_DNA"/>
</dbReference>
<feature type="non-terminal residue" evidence="1">
    <location>
        <position position="117"/>
    </location>
</feature>
<name>A0A6J4I434_9PROT</name>
<evidence type="ECO:0000313" key="1">
    <source>
        <dbReference type="EMBL" id="CAA9240945.1"/>
    </source>
</evidence>
<organism evidence="1">
    <name type="scientific">uncultured Acetobacteraceae bacterium</name>
    <dbReference type="NCBI Taxonomy" id="169975"/>
    <lineage>
        <taxon>Bacteria</taxon>
        <taxon>Pseudomonadati</taxon>
        <taxon>Pseudomonadota</taxon>
        <taxon>Alphaproteobacteria</taxon>
        <taxon>Acetobacterales</taxon>
        <taxon>Acetobacteraceae</taxon>
        <taxon>environmental samples</taxon>
    </lineage>
</organism>
<gene>
    <name evidence="1" type="ORF">AVDCRST_MAG08-1617</name>
</gene>
<dbReference type="AlphaFoldDB" id="A0A6J4I434"/>